<dbReference type="GO" id="GO:0008236">
    <property type="term" value="F:serine-type peptidase activity"/>
    <property type="evidence" value="ECO:0007669"/>
    <property type="project" value="InterPro"/>
</dbReference>
<dbReference type="GO" id="GO:0030288">
    <property type="term" value="C:outer membrane-bounded periplasmic space"/>
    <property type="evidence" value="ECO:0007669"/>
    <property type="project" value="TreeGrafter"/>
</dbReference>
<dbReference type="AlphaFoldDB" id="A0A6J4HG32"/>
<dbReference type="Pfam" id="PF03572">
    <property type="entry name" value="Peptidase_S41"/>
    <property type="match status" value="1"/>
</dbReference>
<sequence>MRNLLISIFFLLIIENLPAQQLRLPAYPADSVRQGSRELFTELSRKHPGFYRYHAKAVMDAFVDSTLQTMRDSLTEVQIYRKLKPVFAKIGCLHTDISTSPAYQSWLKSTNTLLPVRVLVQGQRAFITHNYSSDSTLLTGSELLAVNGVATAAIIRQLMAAIPADGYNQSEKILLLQYNFADWYRAICEVTERFHLLIRTGGMEKEYLLNGVNGTAFPVPAARQGERLRFQVRDSLAVLTIRSFAKSEIKAAGQHYKSFLRKAFKKLNTQQVPCLVLDLRYNTGGTDARAALLCSYLMNAPYRYWNRIEATRAFAESIKGLAGLIYRKPVPTDSLYQWRKSRFTREFDFYEPQRPAKYNYTGKLFVLINGLCLSSCGDLAAVLSHNKRAVFVGQETGGGYQGNTSGLMPVVELPTGLTVTVPLLKYTTAVDPGVNHGRGTMPDHPVVPTVQEVVEGTDAEMKYVLDLIHKKR</sequence>
<dbReference type="EMBL" id="CADCTQ010000041">
    <property type="protein sequence ID" value="CAA9221357.1"/>
    <property type="molecule type" value="Genomic_DNA"/>
</dbReference>
<dbReference type="PANTHER" id="PTHR32060:SF30">
    <property type="entry name" value="CARBOXY-TERMINAL PROCESSING PROTEASE CTPA"/>
    <property type="match status" value="1"/>
</dbReference>
<dbReference type="GO" id="GO:0004175">
    <property type="term" value="F:endopeptidase activity"/>
    <property type="evidence" value="ECO:0007669"/>
    <property type="project" value="TreeGrafter"/>
</dbReference>
<reference evidence="2" key="1">
    <citation type="submission" date="2020-02" db="EMBL/GenBank/DDBJ databases">
        <authorList>
            <person name="Meier V. D."/>
        </authorList>
    </citation>
    <scope>NUCLEOTIDE SEQUENCE</scope>
    <source>
        <strain evidence="2">AVDCRST_MAG56</strain>
    </source>
</reference>
<organism evidence="2">
    <name type="scientific">uncultured Cytophagales bacterium</name>
    <dbReference type="NCBI Taxonomy" id="158755"/>
    <lineage>
        <taxon>Bacteria</taxon>
        <taxon>Pseudomonadati</taxon>
        <taxon>Bacteroidota</taxon>
        <taxon>Sphingobacteriia</taxon>
        <taxon>Sphingobacteriales</taxon>
        <taxon>environmental samples</taxon>
    </lineage>
</organism>
<protein>
    <recommendedName>
        <fullName evidence="1">Tail specific protease domain-containing protein</fullName>
    </recommendedName>
</protein>
<evidence type="ECO:0000313" key="2">
    <source>
        <dbReference type="EMBL" id="CAA9221357.1"/>
    </source>
</evidence>
<proteinExistence type="predicted"/>
<gene>
    <name evidence="2" type="ORF">AVDCRST_MAG56-462</name>
</gene>
<dbReference type="GO" id="GO:0006508">
    <property type="term" value="P:proteolysis"/>
    <property type="evidence" value="ECO:0007669"/>
    <property type="project" value="InterPro"/>
</dbReference>
<dbReference type="GO" id="GO:0007165">
    <property type="term" value="P:signal transduction"/>
    <property type="evidence" value="ECO:0007669"/>
    <property type="project" value="TreeGrafter"/>
</dbReference>
<dbReference type="PANTHER" id="PTHR32060">
    <property type="entry name" value="TAIL-SPECIFIC PROTEASE"/>
    <property type="match status" value="1"/>
</dbReference>
<accession>A0A6J4HG32</accession>
<dbReference type="Gene3D" id="3.90.226.10">
    <property type="entry name" value="2-enoyl-CoA Hydratase, Chain A, domain 1"/>
    <property type="match status" value="1"/>
</dbReference>
<dbReference type="SUPFAM" id="SSF52096">
    <property type="entry name" value="ClpP/crotonase"/>
    <property type="match status" value="1"/>
</dbReference>
<evidence type="ECO:0000259" key="1">
    <source>
        <dbReference type="SMART" id="SM00245"/>
    </source>
</evidence>
<feature type="domain" description="Tail specific protease" evidence="1">
    <location>
        <begin position="225"/>
        <end position="447"/>
    </location>
</feature>
<dbReference type="InterPro" id="IPR029045">
    <property type="entry name" value="ClpP/crotonase-like_dom_sf"/>
</dbReference>
<dbReference type="SMART" id="SM00245">
    <property type="entry name" value="TSPc"/>
    <property type="match status" value="1"/>
</dbReference>
<name>A0A6J4HG32_9SPHI</name>
<dbReference type="InterPro" id="IPR005151">
    <property type="entry name" value="Tail-specific_protease"/>
</dbReference>